<dbReference type="CDD" id="cd00207">
    <property type="entry name" value="fer2"/>
    <property type="match status" value="1"/>
</dbReference>
<dbReference type="GO" id="GO:0051537">
    <property type="term" value="F:2 iron, 2 sulfur cluster binding"/>
    <property type="evidence" value="ECO:0007669"/>
    <property type="project" value="UniProtKB-KW"/>
</dbReference>
<keyword evidence="3" id="KW-0560">Oxidoreductase</keyword>
<evidence type="ECO:0000256" key="1">
    <source>
        <dbReference type="ARBA" id="ARBA00022714"/>
    </source>
</evidence>
<dbReference type="InterPro" id="IPR036010">
    <property type="entry name" value="2Fe-2S_ferredoxin-like_sf"/>
</dbReference>
<dbReference type="SUPFAM" id="SSF54292">
    <property type="entry name" value="2Fe-2S ferredoxin-like"/>
    <property type="match status" value="1"/>
</dbReference>
<evidence type="ECO:0000256" key="5">
    <source>
        <dbReference type="ARBA" id="ARBA00023014"/>
    </source>
</evidence>
<evidence type="ECO:0000256" key="3">
    <source>
        <dbReference type="ARBA" id="ARBA00023002"/>
    </source>
</evidence>
<dbReference type="AlphaFoldDB" id="A0A6I6EWV2"/>
<dbReference type="GO" id="GO:0016491">
    <property type="term" value="F:oxidoreductase activity"/>
    <property type="evidence" value="ECO:0007669"/>
    <property type="project" value="UniProtKB-KW"/>
</dbReference>
<accession>A0A6I6EWV2</accession>
<organism evidence="7 8">
    <name type="scientific">Clostridium bovifaecis</name>
    <dbReference type="NCBI Taxonomy" id="2184719"/>
    <lineage>
        <taxon>Bacteria</taxon>
        <taxon>Bacillati</taxon>
        <taxon>Bacillota</taxon>
        <taxon>Clostridia</taxon>
        <taxon>Eubacteriales</taxon>
        <taxon>Clostridiaceae</taxon>
        <taxon>Clostridium</taxon>
    </lineage>
</organism>
<evidence type="ECO:0000256" key="2">
    <source>
        <dbReference type="ARBA" id="ARBA00022723"/>
    </source>
</evidence>
<dbReference type="PANTHER" id="PTHR44379:SF8">
    <property type="entry name" value="XANTHINE DEHYDROGENASE IRON-SULFUR-BINDING SUBUNIT XDHC-RELATED"/>
    <property type="match status" value="1"/>
</dbReference>
<dbReference type="InterPro" id="IPR036884">
    <property type="entry name" value="2Fe-2S-bd_dom_sf"/>
</dbReference>
<dbReference type="Gene3D" id="3.10.20.30">
    <property type="match status" value="1"/>
</dbReference>
<dbReference type="InterPro" id="IPR051452">
    <property type="entry name" value="Diverse_Oxidoreductases"/>
</dbReference>
<sequence length="167" mass="17638">MMSKVVHFYLNGNPVEVIAKPQQTLLELLRDEVGLTSPKCGCNRGDCGSCTVILDGKAVKSCLVLALTVEGKKVVTADGLIQGNTLHPVQKAFLDYGAPQCGYCTPGMVMAATAFLLDNPSPTEEEVKDALSGNLCRCAGYQKYTDAVLAVAKGEFGPIPEGSDINV</sequence>
<dbReference type="PROSITE" id="PS00197">
    <property type="entry name" value="2FE2S_FER_1"/>
    <property type="match status" value="1"/>
</dbReference>
<dbReference type="Pfam" id="PF01799">
    <property type="entry name" value="Fer2_2"/>
    <property type="match status" value="1"/>
</dbReference>
<evidence type="ECO:0000259" key="6">
    <source>
        <dbReference type="PROSITE" id="PS51085"/>
    </source>
</evidence>
<dbReference type="SUPFAM" id="SSF47741">
    <property type="entry name" value="CO dehydrogenase ISP C-domain like"/>
    <property type="match status" value="1"/>
</dbReference>
<keyword evidence="1" id="KW-0001">2Fe-2S</keyword>
<protein>
    <submittedName>
        <fullName evidence="7">2Fe-2S iron-sulfur cluster binding domain-containing protein</fullName>
    </submittedName>
</protein>
<feature type="domain" description="2Fe-2S ferredoxin-type" evidence="6">
    <location>
        <begin position="4"/>
        <end position="80"/>
    </location>
</feature>
<dbReference type="EMBL" id="CP046522">
    <property type="protein sequence ID" value="QGU96830.1"/>
    <property type="molecule type" value="Genomic_DNA"/>
</dbReference>
<dbReference type="InterPro" id="IPR001041">
    <property type="entry name" value="2Fe-2S_ferredoxin-type"/>
</dbReference>
<evidence type="ECO:0000313" key="8">
    <source>
        <dbReference type="Proteomes" id="UP000422764"/>
    </source>
</evidence>
<proteinExistence type="predicted"/>
<dbReference type="InterPro" id="IPR012675">
    <property type="entry name" value="Beta-grasp_dom_sf"/>
</dbReference>
<gene>
    <name evidence="7" type="ORF">GOM49_09950</name>
</gene>
<dbReference type="PROSITE" id="PS51085">
    <property type="entry name" value="2FE2S_FER_2"/>
    <property type="match status" value="1"/>
</dbReference>
<evidence type="ECO:0000256" key="4">
    <source>
        <dbReference type="ARBA" id="ARBA00023004"/>
    </source>
</evidence>
<name>A0A6I6EWV2_9CLOT</name>
<dbReference type="GO" id="GO:0046872">
    <property type="term" value="F:metal ion binding"/>
    <property type="evidence" value="ECO:0007669"/>
    <property type="project" value="UniProtKB-KW"/>
</dbReference>
<dbReference type="Pfam" id="PF00111">
    <property type="entry name" value="Fer2"/>
    <property type="match status" value="1"/>
</dbReference>
<dbReference type="Gene3D" id="1.10.150.120">
    <property type="entry name" value="[2Fe-2S]-binding domain"/>
    <property type="match status" value="1"/>
</dbReference>
<dbReference type="InterPro" id="IPR002888">
    <property type="entry name" value="2Fe-2S-bd"/>
</dbReference>
<dbReference type="Proteomes" id="UP000422764">
    <property type="component" value="Chromosome"/>
</dbReference>
<reference evidence="7 8" key="1">
    <citation type="submission" date="2019-12" db="EMBL/GenBank/DDBJ databases">
        <title>Genome sequenceing of Clostridium bovifaecis.</title>
        <authorList>
            <person name="Yao Y."/>
        </authorList>
    </citation>
    <scope>NUCLEOTIDE SEQUENCE [LARGE SCALE GENOMIC DNA]</scope>
    <source>
        <strain evidence="7 8">BXX</strain>
    </source>
</reference>
<keyword evidence="5" id="KW-0411">Iron-sulfur</keyword>
<dbReference type="InterPro" id="IPR006058">
    <property type="entry name" value="2Fe2S_fd_BS"/>
</dbReference>
<evidence type="ECO:0000313" key="7">
    <source>
        <dbReference type="EMBL" id="QGU96830.1"/>
    </source>
</evidence>
<keyword evidence="2" id="KW-0479">Metal-binding</keyword>
<keyword evidence="4" id="KW-0408">Iron</keyword>
<dbReference type="PANTHER" id="PTHR44379">
    <property type="entry name" value="OXIDOREDUCTASE WITH IRON-SULFUR SUBUNIT"/>
    <property type="match status" value="1"/>
</dbReference>
<keyword evidence="8" id="KW-1185">Reference proteome</keyword>